<dbReference type="FunFam" id="3.40.50.720:FF:000084">
    <property type="entry name" value="Short-chain dehydrogenase reductase"/>
    <property type="match status" value="1"/>
</dbReference>
<evidence type="ECO:0000313" key="3">
    <source>
        <dbReference type="EMBL" id="OMD22770.1"/>
    </source>
</evidence>
<dbReference type="PRINTS" id="PR00080">
    <property type="entry name" value="SDRFAMILY"/>
</dbReference>
<organism evidence="3 4">
    <name type="scientific">Paenibacillus odorifer</name>
    <dbReference type="NCBI Taxonomy" id="189426"/>
    <lineage>
        <taxon>Bacteria</taxon>
        <taxon>Bacillati</taxon>
        <taxon>Bacillota</taxon>
        <taxon>Bacilli</taxon>
        <taxon>Bacillales</taxon>
        <taxon>Paenibacillaceae</taxon>
        <taxon>Paenibacillus</taxon>
    </lineage>
</organism>
<keyword evidence="2" id="KW-0560">Oxidoreductase</keyword>
<dbReference type="SUPFAM" id="SSF51735">
    <property type="entry name" value="NAD(P)-binding Rossmann-fold domains"/>
    <property type="match status" value="1"/>
</dbReference>
<gene>
    <name evidence="3" type="ORF">BJP51_31230</name>
</gene>
<dbReference type="GO" id="GO:0016491">
    <property type="term" value="F:oxidoreductase activity"/>
    <property type="evidence" value="ECO:0007669"/>
    <property type="project" value="UniProtKB-KW"/>
</dbReference>
<sequence>MILTNKVAVVTGAGSGIGEAIALLFARQGAKVIAADIHLANVEAVAKKAEKGEGHGVVYPVKADVSKEEDTQRMIDAATTQFGGLHILVNNAGIMDKMTPAHEITDDLWEQVLAVNVTGPMRAIRKVLPIFMAQESGCIINVASIGGLAGSRAGVAYTSSKHAVIGMTKNIGFQYAKLGIRCNAIAPGGVKTNIDLSDPSPFGSQKAGEGMASMPRTGESSEIASVALFLASDAASFLNGSVITADAGWMAY</sequence>
<dbReference type="PRINTS" id="PR00081">
    <property type="entry name" value="GDHRDH"/>
</dbReference>
<dbReference type="RefSeq" id="WP_076128654.1">
    <property type="nucleotide sequence ID" value="NZ_MKQP01000063.1"/>
</dbReference>
<accession>A0A1R0WW57</accession>
<dbReference type="InterPro" id="IPR020904">
    <property type="entry name" value="Sc_DH/Rdtase_CS"/>
</dbReference>
<dbReference type="Proteomes" id="UP000187465">
    <property type="component" value="Unassembled WGS sequence"/>
</dbReference>
<dbReference type="Gene3D" id="3.40.50.720">
    <property type="entry name" value="NAD(P)-binding Rossmann-like Domain"/>
    <property type="match status" value="1"/>
</dbReference>
<protein>
    <submittedName>
        <fullName evidence="3">3-ketoacyl-ACP reductase</fullName>
    </submittedName>
</protein>
<dbReference type="PANTHER" id="PTHR24321">
    <property type="entry name" value="DEHYDROGENASES, SHORT CHAIN"/>
    <property type="match status" value="1"/>
</dbReference>
<evidence type="ECO:0000313" key="4">
    <source>
        <dbReference type="Proteomes" id="UP000187465"/>
    </source>
</evidence>
<dbReference type="AlphaFoldDB" id="A0A1R0WW57"/>
<comment type="similarity">
    <text evidence="1">Belongs to the short-chain dehydrogenases/reductases (SDR) family.</text>
</comment>
<dbReference type="InterPro" id="IPR002347">
    <property type="entry name" value="SDR_fam"/>
</dbReference>
<comment type="caution">
    <text evidence="3">The sequence shown here is derived from an EMBL/GenBank/DDBJ whole genome shotgun (WGS) entry which is preliminary data.</text>
</comment>
<proteinExistence type="inferred from homology"/>
<dbReference type="EMBL" id="MKQP01000063">
    <property type="protein sequence ID" value="OMD22770.1"/>
    <property type="molecule type" value="Genomic_DNA"/>
</dbReference>
<name>A0A1R0WW57_9BACL</name>
<evidence type="ECO:0000256" key="2">
    <source>
        <dbReference type="ARBA" id="ARBA00023002"/>
    </source>
</evidence>
<dbReference type="CDD" id="cd05233">
    <property type="entry name" value="SDR_c"/>
    <property type="match status" value="1"/>
</dbReference>
<dbReference type="GO" id="GO:0008206">
    <property type="term" value="P:bile acid metabolic process"/>
    <property type="evidence" value="ECO:0007669"/>
    <property type="project" value="UniProtKB-ARBA"/>
</dbReference>
<dbReference type="InterPro" id="IPR036291">
    <property type="entry name" value="NAD(P)-bd_dom_sf"/>
</dbReference>
<dbReference type="NCBIfam" id="NF005559">
    <property type="entry name" value="PRK07231.1"/>
    <property type="match status" value="1"/>
</dbReference>
<dbReference type="Pfam" id="PF13561">
    <property type="entry name" value="adh_short_C2"/>
    <property type="match status" value="1"/>
</dbReference>
<reference evidence="3 4" key="1">
    <citation type="submission" date="2016-10" db="EMBL/GenBank/DDBJ databases">
        <title>Paenibacillus species isolates.</title>
        <authorList>
            <person name="Beno S.M."/>
        </authorList>
    </citation>
    <scope>NUCLEOTIDE SEQUENCE [LARGE SCALE GENOMIC DNA]</scope>
    <source>
        <strain evidence="3 4">FSL H7-0604</strain>
    </source>
</reference>
<dbReference type="PANTHER" id="PTHR24321:SF8">
    <property type="entry name" value="ESTRADIOL 17-BETA-DEHYDROGENASE 8-RELATED"/>
    <property type="match status" value="1"/>
</dbReference>
<dbReference type="PROSITE" id="PS00061">
    <property type="entry name" value="ADH_SHORT"/>
    <property type="match status" value="1"/>
</dbReference>
<evidence type="ECO:0000256" key="1">
    <source>
        <dbReference type="ARBA" id="ARBA00006484"/>
    </source>
</evidence>